<keyword evidence="2" id="KW-1185">Reference proteome</keyword>
<evidence type="ECO:0000313" key="2">
    <source>
        <dbReference type="Proteomes" id="UP000630887"/>
    </source>
</evidence>
<gene>
    <name evidence="1" type="ORF">Cco03nite_00370</name>
</gene>
<dbReference type="EMBL" id="BONI01000001">
    <property type="protein sequence ID" value="GIG03337.1"/>
    <property type="molecule type" value="Genomic_DNA"/>
</dbReference>
<dbReference type="Proteomes" id="UP000630887">
    <property type="component" value="Unassembled WGS sequence"/>
</dbReference>
<protein>
    <submittedName>
        <fullName evidence="1">Uncharacterized protein</fullName>
    </submittedName>
</protein>
<comment type="caution">
    <text evidence="1">The sequence shown here is derived from an EMBL/GenBank/DDBJ whole genome shotgun (WGS) entry which is preliminary data.</text>
</comment>
<proteinExistence type="predicted"/>
<organism evidence="1 2">
    <name type="scientific">Catellatospora coxensis</name>
    <dbReference type="NCBI Taxonomy" id="310354"/>
    <lineage>
        <taxon>Bacteria</taxon>
        <taxon>Bacillati</taxon>
        <taxon>Actinomycetota</taxon>
        <taxon>Actinomycetes</taxon>
        <taxon>Micromonosporales</taxon>
        <taxon>Micromonosporaceae</taxon>
        <taxon>Catellatospora</taxon>
    </lineage>
</organism>
<accession>A0A8J3KNX5</accession>
<name>A0A8J3KNX5_9ACTN</name>
<evidence type="ECO:0000313" key="1">
    <source>
        <dbReference type="EMBL" id="GIG03337.1"/>
    </source>
</evidence>
<reference evidence="1 2" key="1">
    <citation type="submission" date="2021-01" db="EMBL/GenBank/DDBJ databases">
        <title>Whole genome shotgun sequence of Catellatospora coxensis NBRC 107359.</title>
        <authorList>
            <person name="Komaki H."/>
            <person name="Tamura T."/>
        </authorList>
    </citation>
    <scope>NUCLEOTIDE SEQUENCE [LARGE SCALE GENOMIC DNA]</scope>
    <source>
        <strain evidence="1 2">NBRC 107359</strain>
    </source>
</reference>
<sequence>MREETGDQLTADELVPTPGGRWSGLLFDNPKLGISPYLSWSFYFPYADVEREYGASTVSLSLDWITLAPATWRDMAGQGVNSAQVAGLAEASVYFFQHHSYDNAELQVVEQRGTQVHVTTTVSGDLDGLGVDPIGAERWLSFSGIRVSVSSVRSVAEASTRLGEFIDVAGLSCVPGVVAGSFVFRPVN</sequence>
<dbReference type="RefSeq" id="WP_203687823.1">
    <property type="nucleotide sequence ID" value="NZ_BAAALC010000019.1"/>
</dbReference>
<dbReference type="AlphaFoldDB" id="A0A8J3KNX5"/>